<dbReference type="RefSeq" id="XP_031912035.1">
    <property type="nucleotide sequence ID" value="XM_032054994.1"/>
</dbReference>
<dbReference type="AlphaFoldDB" id="A0A5N6SMR4"/>
<dbReference type="GeneID" id="43639204"/>
<keyword evidence="2" id="KW-0808">Transferase</keyword>
<dbReference type="SUPFAM" id="SSF53448">
    <property type="entry name" value="Nucleotide-diphospho-sugar transferases"/>
    <property type="match status" value="1"/>
</dbReference>
<dbReference type="GO" id="GO:0016757">
    <property type="term" value="F:glycosyltransferase activity"/>
    <property type="evidence" value="ECO:0007669"/>
    <property type="project" value="InterPro"/>
</dbReference>
<dbReference type="InterPro" id="IPR029044">
    <property type="entry name" value="Nucleotide-diphossugar_trans"/>
</dbReference>
<dbReference type="EMBL" id="ML743588">
    <property type="protein sequence ID" value="KAE8135972.1"/>
    <property type="molecule type" value="Genomic_DNA"/>
</dbReference>
<name>A0A5N6SMR4_ASPPS</name>
<dbReference type="OrthoDB" id="2014201at2759"/>
<feature type="region of interest" description="Disordered" evidence="1">
    <location>
        <begin position="47"/>
        <end position="72"/>
    </location>
</feature>
<dbReference type="PANTHER" id="PTHR11183">
    <property type="entry name" value="GLYCOGENIN SUBFAMILY MEMBER"/>
    <property type="match status" value="1"/>
</dbReference>
<proteinExistence type="predicted"/>
<evidence type="ECO:0000313" key="2">
    <source>
        <dbReference type="EMBL" id="KAE8135972.1"/>
    </source>
</evidence>
<keyword evidence="3" id="KW-1185">Reference proteome</keyword>
<dbReference type="Gene3D" id="3.90.550.10">
    <property type="entry name" value="Spore Coat Polysaccharide Biosynthesis Protein SpsA, Chain A"/>
    <property type="match status" value="1"/>
</dbReference>
<feature type="compositionally biased region" description="Polar residues" evidence="1">
    <location>
        <begin position="47"/>
        <end position="64"/>
    </location>
</feature>
<dbReference type="InterPro" id="IPR002495">
    <property type="entry name" value="Glyco_trans_8"/>
</dbReference>
<reference evidence="2 3" key="1">
    <citation type="submission" date="2019-04" db="EMBL/GenBank/DDBJ databases">
        <title>Friends and foes A comparative genomics study of 23 Aspergillus species from section Flavi.</title>
        <authorList>
            <consortium name="DOE Joint Genome Institute"/>
            <person name="Kjaerbolling I."/>
            <person name="Vesth T."/>
            <person name="Frisvad J.C."/>
            <person name="Nybo J.L."/>
            <person name="Theobald S."/>
            <person name="Kildgaard S."/>
            <person name="Isbrandt T."/>
            <person name="Kuo A."/>
            <person name="Sato A."/>
            <person name="Lyhne E.K."/>
            <person name="Kogle M.E."/>
            <person name="Wiebenga A."/>
            <person name="Kun R.S."/>
            <person name="Lubbers R.J."/>
            <person name="Makela M.R."/>
            <person name="Barry K."/>
            <person name="Chovatia M."/>
            <person name="Clum A."/>
            <person name="Daum C."/>
            <person name="Haridas S."/>
            <person name="He G."/>
            <person name="LaButti K."/>
            <person name="Lipzen A."/>
            <person name="Mondo S."/>
            <person name="Riley R."/>
            <person name="Salamov A."/>
            <person name="Simmons B.A."/>
            <person name="Magnuson J.K."/>
            <person name="Henrissat B."/>
            <person name="Mortensen U.H."/>
            <person name="Larsen T.O."/>
            <person name="Devries R.P."/>
            <person name="Grigoriev I.V."/>
            <person name="Machida M."/>
            <person name="Baker S.E."/>
            <person name="Andersen M.R."/>
        </authorList>
    </citation>
    <scope>NUCLEOTIDE SEQUENCE [LARGE SCALE GENOMIC DNA]</scope>
    <source>
        <strain evidence="2 3">CBS 117625</strain>
    </source>
</reference>
<sequence length="372" mass="42165">MSRTLGWKSLSRVGKFVVLVAGTALALTLTQGIVSISHPIAAHLNTPSIMHNSPQSSPSTTPGNAASPIVTEPADTSLKPKYAFATIITGEGDAETEVKDAYFTATRLLTYQLLYSPQTKSRSGHIPFLVLVTKDIPQEQRDILTKEGATVIPAETLEREWIHPKWSRWIDVLAKLNLWRLTEFEKIAFMDADSIVLHPLDDIFTDPTTDIQQAVPTREVVDSNMNTTVPLPEEYLLSGIHDRWVEMALPPVPGKEFYVANNYMNAGFFVCSPSELLFNYYVSLLDTPDRFDASYPEQNLLNFAHKTDSRMPWRELGPGWNHKPLAVSMDDLYNFKSLHQKWWRPIADKDAAEYIRNAVQEMEDFFQNWTTY</sequence>
<protein>
    <submittedName>
        <fullName evidence="2">Nucleotide-diphospho-sugar transferase</fullName>
    </submittedName>
</protein>
<gene>
    <name evidence="2" type="ORF">BDV38DRAFT_250809</name>
</gene>
<evidence type="ECO:0000256" key="1">
    <source>
        <dbReference type="SAM" id="MobiDB-lite"/>
    </source>
</evidence>
<accession>A0A5N6SMR4</accession>
<dbReference type="Proteomes" id="UP000325672">
    <property type="component" value="Unassembled WGS sequence"/>
</dbReference>
<evidence type="ECO:0000313" key="3">
    <source>
        <dbReference type="Proteomes" id="UP000325672"/>
    </source>
</evidence>
<dbReference type="Pfam" id="PF01501">
    <property type="entry name" value="Glyco_transf_8"/>
    <property type="match status" value="1"/>
</dbReference>
<dbReference type="InterPro" id="IPR050587">
    <property type="entry name" value="GNT1/Glycosyltrans_8"/>
</dbReference>
<organism evidence="2 3">
    <name type="scientific">Aspergillus pseudotamarii</name>
    <dbReference type="NCBI Taxonomy" id="132259"/>
    <lineage>
        <taxon>Eukaryota</taxon>
        <taxon>Fungi</taxon>
        <taxon>Dikarya</taxon>
        <taxon>Ascomycota</taxon>
        <taxon>Pezizomycotina</taxon>
        <taxon>Eurotiomycetes</taxon>
        <taxon>Eurotiomycetidae</taxon>
        <taxon>Eurotiales</taxon>
        <taxon>Aspergillaceae</taxon>
        <taxon>Aspergillus</taxon>
        <taxon>Aspergillus subgen. Circumdati</taxon>
    </lineage>
</organism>